<protein>
    <recommendedName>
        <fullName evidence="3">Integrase SAM-like N-terminal domain-containing protein</fullName>
    </recommendedName>
</protein>
<keyword evidence="1" id="KW-0238">DNA-binding</keyword>
<dbReference type="InterPro" id="IPR004107">
    <property type="entry name" value="Integrase_SAM-like_N"/>
</dbReference>
<name>A0ABQ0JTQ4_9BACT</name>
<dbReference type="InterPro" id="IPR010998">
    <property type="entry name" value="Integrase_recombinase_N"/>
</dbReference>
<evidence type="ECO:0000313" key="5">
    <source>
        <dbReference type="Proteomes" id="UP000032309"/>
    </source>
</evidence>
<evidence type="ECO:0000256" key="2">
    <source>
        <dbReference type="SAM" id="MobiDB-lite"/>
    </source>
</evidence>
<reference evidence="5" key="1">
    <citation type="journal article" date="2015" name="Genome Announc.">
        <title>Draft Genome Sequence of an Anaerobic Ammonium-Oxidizing Bacterium, "Candidatus Brocadia sinica".</title>
        <authorList>
            <person name="Oshiki M."/>
            <person name="Shinyako-Hata K."/>
            <person name="Satoh H."/>
            <person name="Okabe S."/>
        </authorList>
    </citation>
    <scope>NUCLEOTIDE SEQUENCE [LARGE SCALE GENOMIC DNA]</scope>
    <source>
        <strain evidence="5">JPN1</strain>
    </source>
</reference>
<feature type="domain" description="Integrase SAM-like N-terminal" evidence="3">
    <location>
        <begin position="26"/>
        <end position="84"/>
    </location>
</feature>
<dbReference type="Proteomes" id="UP000032309">
    <property type="component" value="Unassembled WGS sequence"/>
</dbReference>
<gene>
    <name evidence="4" type="ORF">BROSI_A0613</name>
</gene>
<evidence type="ECO:0000259" key="3">
    <source>
        <dbReference type="Pfam" id="PF13495"/>
    </source>
</evidence>
<feature type="region of interest" description="Disordered" evidence="2">
    <location>
        <begin position="89"/>
        <end position="110"/>
    </location>
</feature>
<dbReference type="Pfam" id="PF13495">
    <property type="entry name" value="Phage_int_SAM_4"/>
    <property type="match status" value="1"/>
</dbReference>
<proteinExistence type="predicted"/>
<evidence type="ECO:0000256" key="1">
    <source>
        <dbReference type="ARBA" id="ARBA00023125"/>
    </source>
</evidence>
<sequence>MLNIPAALFTKYSLLLNKKSVPNSLHNNYKKWLRYYLDFCHKYCHGYAERESLKHFMIKLHEKNLSLAMQKEAARAVEFYYEMLGNNPHPVPLPEGEGSIGSHLPVRREG</sequence>
<accession>A0ABQ0JTQ4</accession>
<organism evidence="4 5">
    <name type="scientific">Candidatus Brocadia sinica JPN1</name>
    <dbReference type="NCBI Taxonomy" id="1197129"/>
    <lineage>
        <taxon>Bacteria</taxon>
        <taxon>Pseudomonadati</taxon>
        <taxon>Planctomycetota</taxon>
        <taxon>Candidatus Brocadiia</taxon>
        <taxon>Candidatus Brocadiales</taxon>
        <taxon>Candidatus Brocadiaceae</taxon>
        <taxon>Candidatus Brocadia</taxon>
    </lineage>
</organism>
<keyword evidence="5" id="KW-1185">Reference proteome</keyword>
<comment type="caution">
    <text evidence="4">The sequence shown here is derived from an EMBL/GenBank/DDBJ whole genome shotgun (WGS) entry which is preliminary data.</text>
</comment>
<dbReference type="EMBL" id="BAFN01000001">
    <property type="protein sequence ID" value="GAN32103.1"/>
    <property type="molecule type" value="Genomic_DNA"/>
</dbReference>
<dbReference type="RefSeq" id="WP_052562239.1">
    <property type="nucleotide sequence ID" value="NZ_BAFN01000001.1"/>
</dbReference>
<dbReference type="Gene3D" id="1.10.150.130">
    <property type="match status" value="1"/>
</dbReference>
<evidence type="ECO:0000313" key="4">
    <source>
        <dbReference type="EMBL" id="GAN32103.1"/>
    </source>
</evidence>